<dbReference type="EMBL" id="VSSQ01128235">
    <property type="protein sequence ID" value="MPN57100.1"/>
    <property type="molecule type" value="Genomic_DNA"/>
</dbReference>
<comment type="cofactor">
    <cofactor evidence="1">
        <name>Zn(2+)</name>
        <dbReference type="ChEBI" id="CHEBI:29105"/>
    </cofactor>
</comment>
<dbReference type="AlphaFoldDB" id="A0A645J1Q1"/>
<dbReference type="Gene3D" id="3.60.15.10">
    <property type="entry name" value="Ribonuclease Z/Hydroxyacylglutathione hydrolase-like"/>
    <property type="match status" value="1"/>
</dbReference>
<dbReference type="SUPFAM" id="SSF56281">
    <property type="entry name" value="Metallo-hydrolase/oxidoreductase"/>
    <property type="match status" value="1"/>
</dbReference>
<evidence type="ECO:0000256" key="4">
    <source>
        <dbReference type="ARBA" id="ARBA00022833"/>
    </source>
</evidence>
<dbReference type="EC" id="3.1.2.6" evidence="6"/>
<evidence type="ECO:0000256" key="3">
    <source>
        <dbReference type="ARBA" id="ARBA00022801"/>
    </source>
</evidence>
<dbReference type="PANTHER" id="PTHR46233:SF3">
    <property type="entry name" value="HYDROXYACYLGLUTATHIONE HYDROLASE GLOC"/>
    <property type="match status" value="1"/>
</dbReference>
<dbReference type="GO" id="GO:0046872">
    <property type="term" value="F:metal ion binding"/>
    <property type="evidence" value="ECO:0007669"/>
    <property type="project" value="UniProtKB-KW"/>
</dbReference>
<feature type="domain" description="Metallo-beta-lactamase" evidence="5">
    <location>
        <begin position="7"/>
        <end position="97"/>
    </location>
</feature>
<evidence type="ECO:0000256" key="1">
    <source>
        <dbReference type="ARBA" id="ARBA00001947"/>
    </source>
</evidence>
<reference evidence="6" key="1">
    <citation type="submission" date="2019-08" db="EMBL/GenBank/DDBJ databases">
        <authorList>
            <person name="Kucharzyk K."/>
            <person name="Murdoch R.W."/>
            <person name="Higgins S."/>
            <person name="Loffler F."/>
        </authorList>
    </citation>
    <scope>NUCLEOTIDE SEQUENCE</scope>
</reference>
<name>A0A645J1Q1_9ZZZZ</name>
<evidence type="ECO:0000259" key="5">
    <source>
        <dbReference type="Pfam" id="PF00753"/>
    </source>
</evidence>
<evidence type="ECO:0000313" key="6">
    <source>
        <dbReference type="EMBL" id="MPN57100.1"/>
    </source>
</evidence>
<organism evidence="6">
    <name type="scientific">bioreactor metagenome</name>
    <dbReference type="NCBI Taxonomy" id="1076179"/>
    <lineage>
        <taxon>unclassified sequences</taxon>
        <taxon>metagenomes</taxon>
        <taxon>ecological metagenomes</taxon>
    </lineage>
</organism>
<keyword evidence="2" id="KW-0479">Metal-binding</keyword>
<keyword evidence="4" id="KW-0862">Zinc</keyword>
<evidence type="ECO:0000256" key="2">
    <source>
        <dbReference type="ARBA" id="ARBA00022723"/>
    </source>
</evidence>
<dbReference type="GO" id="GO:0004416">
    <property type="term" value="F:hydroxyacylglutathione hydrolase activity"/>
    <property type="evidence" value="ECO:0007669"/>
    <property type="project" value="UniProtKB-EC"/>
</dbReference>
<dbReference type="Pfam" id="PF00753">
    <property type="entry name" value="Lactamase_B"/>
    <property type="match status" value="1"/>
</dbReference>
<dbReference type="InterPro" id="IPR051453">
    <property type="entry name" value="MBL_Glyoxalase_II"/>
</dbReference>
<accession>A0A645J1Q1</accession>
<sequence>MYGFPNVRSFIPDRWLAQGDTVRFGNVELQVLHCPGHTPGHVVFFSDAARLAFVGDVLFKGSVGRTDFPRGDFDALMDSIRLKLWPLGDDVTFISGHGPSSTFGEERKYTPFLSGRFG</sequence>
<dbReference type="InterPro" id="IPR036866">
    <property type="entry name" value="RibonucZ/Hydroxyglut_hydro"/>
</dbReference>
<dbReference type="PANTHER" id="PTHR46233">
    <property type="entry name" value="HYDROXYACYLGLUTATHIONE HYDROLASE GLOC"/>
    <property type="match status" value="1"/>
</dbReference>
<gene>
    <name evidence="6" type="primary">gloC_41</name>
    <name evidence="6" type="ORF">SDC9_204794</name>
</gene>
<proteinExistence type="predicted"/>
<keyword evidence="3 6" id="KW-0378">Hydrolase</keyword>
<comment type="caution">
    <text evidence="6">The sequence shown here is derived from an EMBL/GenBank/DDBJ whole genome shotgun (WGS) entry which is preliminary data.</text>
</comment>
<protein>
    <submittedName>
        <fullName evidence="6">Hydroxyacylglutathione hydrolase GloC</fullName>
        <ecNumber evidence="6">3.1.2.6</ecNumber>
    </submittedName>
</protein>
<dbReference type="InterPro" id="IPR001279">
    <property type="entry name" value="Metallo-B-lactamas"/>
</dbReference>